<dbReference type="AlphaFoldDB" id="A0AAD9XBB0"/>
<evidence type="ECO:0000313" key="2">
    <source>
        <dbReference type="Proteomes" id="UP001280121"/>
    </source>
</evidence>
<organism evidence="1 2">
    <name type="scientific">Dipteronia dyeriana</name>
    <dbReference type="NCBI Taxonomy" id="168575"/>
    <lineage>
        <taxon>Eukaryota</taxon>
        <taxon>Viridiplantae</taxon>
        <taxon>Streptophyta</taxon>
        <taxon>Embryophyta</taxon>
        <taxon>Tracheophyta</taxon>
        <taxon>Spermatophyta</taxon>
        <taxon>Magnoliopsida</taxon>
        <taxon>eudicotyledons</taxon>
        <taxon>Gunneridae</taxon>
        <taxon>Pentapetalae</taxon>
        <taxon>rosids</taxon>
        <taxon>malvids</taxon>
        <taxon>Sapindales</taxon>
        <taxon>Sapindaceae</taxon>
        <taxon>Hippocastanoideae</taxon>
        <taxon>Acereae</taxon>
        <taxon>Dipteronia</taxon>
    </lineage>
</organism>
<comment type="caution">
    <text evidence="1">The sequence shown here is derived from an EMBL/GenBank/DDBJ whole genome shotgun (WGS) entry which is preliminary data.</text>
</comment>
<dbReference type="Proteomes" id="UP001280121">
    <property type="component" value="Unassembled WGS sequence"/>
</dbReference>
<evidence type="ECO:0008006" key="3">
    <source>
        <dbReference type="Google" id="ProtNLM"/>
    </source>
</evidence>
<dbReference type="PANTHER" id="PTHR33116">
    <property type="entry name" value="REVERSE TRANSCRIPTASE ZINC-BINDING DOMAIN-CONTAINING PROTEIN-RELATED-RELATED"/>
    <property type="match status" value="1"/>
</dbReference>
<dbReference type="EMBL" id="JANJYI010000003">
    <property type="protein sequence ID" value="KAK2656223.1"/>
    <property type="molecule type" value="Genomic_DNA"/>
</dbReference>
<accession>A0AAD9XBB0</accession>
<dbReference type="PANTHER" id="PTHR33116:SF86">
    <property type="entry name" value="REVERSE TRANSCRIPTASE DOMAIN-CONTAINING PROTEIN"/>
    <property type="match status" value="1"/>
</dbReference>
<evidence type="ECO:0000313" key="1">
    <source>
        <dbReference type="EMBL" id="KAK2656223.1"/>
    </source>
</evidence>
<proteinExistence type="predicted"/>
<reference evidence="1" key="1">
    <citation type="journal article" date="2023" name="Plant J.">
        <title>Genome sequences and population genomics provide insights into the demographic history, inbreeding, and mutation load of two 'living fossil' tree species of Dipteronia.</title>
        <authorList>
            <person name="Feng Y."/>
            <person name="Comes H.P."/>
            <person name="Chen J."/>
            <person name="Zhu S."/>
            <person name="Lu R."/>
            <person name="Zhang X."/>
            <person name="Li P."/>
            <person name="Qiu J."/>
            <person name="Olsen K.M."/>
            <person name="Qiu Y."/>
        </authorList>
    </citation>
    <scope>NUCLEOTIDE SEQUENCE</scope>
    <source>
        <strain evidence="1">KIB01</strain>
    </source>
</reference>
<protein>
    <recommendedName>
        <fullName evidence="3">Reverse transcriptase domain-containing protein</fullName>
    </recommendedName>
</protein>
<name>A0AAD9XBB0_9ROSI</name>
<keyword evidence="2" id="KW-1185">Reference proteome</keyword>
<sequence length="236" mass="26508">MGFPERWVNLVLRCISSVSYSFKLNGEVCGNIVLDRGLKQGDPLSPYLFLIYVEDDSLLFTRANDINCREIRLVLDIDERALGHVINYNKSAMCMSPSISSREGKRMTDLIGGLGQIKGWGEKLLSVGGKDILIKAVIQSIPTYAMSMFQLPNGWISRPSTFKILSSPKLNSDDKVSCLISASGGWNVDFIKQNFDMDDVEGILSIPLRSGNVMDTVLWHYDECWYPTEDCPGYFR</sequence>
<gene>
    <name evidence="1" type="ORF">Ddye_009275</name>
</gene>